<keyword evidence="2" id="KW-0472">Membrane</keyword>
<feature type="transmembrane region" description="Helical" evidence="2">
    <location>
        <begin position="12"/>
        <end position="35"/>
    </location>
</feature>
<evidence type="ECO:0000256" key="2">
    <source>
        <dbReference type="SAM" id="Phobius"/>
    </source>
</evidence>
<evidence type="ECO:0000313" key="5">
    <source>
        <dbReference type="Proteomes" id="UP000016930"/>
    </source>
</evidence>
<keyword evidence="5" id="KW-1185">Reference proteome</keyword>
<sequence length="372" mass="41585">MSEIYGPLADQIVSLIGSTVIGNYCIVASTAIVLYDHLCTIPNEAQLIWGRKPTATIILFHTNRWLIVIWMMMNILECFFPFRTVVSCSWIYYTDNVLDLCLLILWAAFSTIRVHALSGGNHFLPAIVALLSLVPVGTNAYGGFYRNQLQLETVPILGNGCLDATDMSETTTMKFEICTRVCVILADAVVLAVTWSRTWDTVRRARAQNVKTPFMTMLLRDVFRGLLSLNVLSIVGRSTNVCVWVLLERPSTEKKNPRLSSIVITHFLLDLRQLTHSSDDANAPSQRSSLRFHSFVDNMGESLAHGSEDDGDDDIVWDDDGQHSMEHLPARGEMMSSLQDGSRVPIYERVSGYVRETEDPEESTMTTGALNV</sequence>
<proteinExistence type="predicted"/>
<evidence type="ECO:0000259" key="3">
    <source>
        <dbReference type="Pfam" id="PF20151"/>
    </source>
</evidence>
<keyword evidence="2" id="KW-1133">Transmembrane helix</keyword>
<organism evidence="4 5">
    <name type="scientific">Ceriporiopsis subvermispora (strain B)</name>
    <name type="common">White-rot fungus</name>
    <name type="synonym">Gelatoporia subvermispora</name>
    <dbReference type="NCBI Taxonomy" id="914234"/>
    <lineage>
        <taxon>Eukaryota</taxon>
        <taxon>Fungi</taxon>
        <taxon>Dikarya</taxon>
        <taxon>Basidiomycota</taxon>
        <taxon>Agaricomycotina</taxon>
        <taxon>Agaricomycetes</taxon>
        <taxon>Polyporales</taxon>
        <taxon>Gelatoporiaceae</taxon>
        <taxon>Gelatoporia</taxon>
    </lineage>
</organism>
<feature type="domain" description="DUF6533" evidence="3">
    <location>
        <begin position="24"/>
        <end position="68"/>
    </location>
</feature>
<evidence type="ECO:0000256" key="1">
    <source>
        <dbReference type="SAM" id="MobiDB-lite"/>
    </source>
</evidence>
<feature type="transmembrane region" description="Helical" evidence="2">
    <location>
        <begin position="177"/>
        <end position="195"/>
    </location>
</feature>
<dbReference type="Pfam" id="PF20151">
    <property type="entry name" value="DUF6533"/>
    <property type="match status" value="1"/>
</dbReference>
<dbReference type="InterPro" id="IPR045340">
    <property type="entry name" value="DUF6533"/>
</dbReference>
<feature type="compositionally biased region" description="Acidic residues" evidence="1">
    <location>
        <begin position="309"/>
        <end position="319"/>
    </location>
</feature>
<feature type="transmembrane region" description="Helical" evidence="2">
    <location>
        <begin position="55"/>
        <end position="76"/>
    </location>
</feature>
<accession>M2QEU3</accession>
<dbReference type="HOGENOM" id="CLU_053360_1_2_1"/>
<evidence type="ECO:0000313" key="4">
    <source>
        <dbReference type="EMBL" id="EMD35573.1"/>
    </source>
</evidence>
<dbReference type="AlphaFoldDB" id="M2QEU3"/>
<dbReference type="EMBL" id="KB445800">
    <property type="protein sequence ID" value="EMD35573.1"/>
    <property type="molecule type" value="Genomic_DNA"/>
</dbReference>
<dbReference type="OrthoDB" id="2755969at2759"/>
<feature type="region of interest" description="Disordered" evidence="1">
    <location>
        <begin position="301"/>
        <end position="325"/>
    </location>
</feature>
<reference evidence="4 5" key="1">
    <citation type="journal article" date="2012" name="Proc. Natl. Acad. Sci. U.S.A.">
        <title>Comparative genomics of Ceriporiopsis subvermispora and Phanerochaete chrysosporium provide insight into selective ligninolysis.</title>
        <authorList>
            <person name="Fernandez-Fueyo E."/>
            <person name="Ruiz-Duenas F.J."/>
            <person name="Ferreira P."/>
            <person name="Floudas D."/>
            <person name="Hibbett D.S."/>
            <person name="Canessa P."/>
            <person name="Larrondo L.F."/>
            <person name="James T.Y."/>
            <person name="Seelenfreund D."/>
            <person name="Lobos S."/>
            <person name="Polanco R."/>
            <person name="Tello M."/>
            <person name="Honda Y."/>
            <person name="Watanabe T."/>
            <person name="Watanabe T."/>
            <person name="Ryu J.S."/>
            <person name="Kubicek C.P."/>
            <person name="Schmoll M."/>
            <person name="Gaskell J."/>
            <person name="Hammel K.E."/>
            <person name="St John F.J."/>
            <person name="Vanden Wymelenberg A."/>
            <person name="Sabat G."/>
            <person name="Splinter BonDurant S."/>
            <person name="Syed K."/>
            <person name="Yadav J.S."/>
            <person name="Doddapaneni H."/>
            <person name="Subramanian V."/>
            <person name="Lavin J.L."/>
            <person name="Oguiza J.A."/>
            <person name="Perez G."/>
            <person name="Pisabarro A.G."/>
            <person name="Ramirez L."/>
            <person name="Santoyo F."/>
            <person name="Master E."/>
            <person name="Coutinho P.M."/>
            <person name="Henrissat B."/>
            <person name="Lombard V."/>
            <person name="Magnuson J.K."/>
            <person name="Kuees U."/>
            <person name="Hori C."/>
            <person name="Igarashi K."/>
            <person name="Samejima M."/>
            <person name="Held B.W."/>
            <person name="Barry K.W."/>
            <person name="LaButti K.M."/>
            <person name="Lapidus A."/>
            <person name="Lindquist E.A."/>
            <person name="Lucas S.M."/>
            <person name="Riley R."/>
            <person name="Salamov A.A."/>
            <person name="Hoffmeister D."/>
            <person name="Schwenk D."/>
            <person name="Hadar Y."/>
            <person name="Yarden O."/>
            <person name="de Vries R.P."/>
            <person name="Wiebenga A."/>
            <person name="Stenlid J."/>
            <person name="Eastwood D."/>
            <person name="Grigoriev I.V."/>
            <person name="Berka R.M."/>
            <person name="Blanchette R.A."/>
            <person name="Kersten P."/>
            <person name="Martinez A.T."/>
            <person name="Vicuna R."/>
            <person name="Cullen D."/>
        </authorList>
    </citation>
    <scope>NUCLEOTIDE SEQUENCE [LARGE SCALE GENOMIC DNA]</scope>
    <source>
        <strain evidence="4 5">B</strain>
    </source>
</reference>
<dbReference type="Proteomes" id="UP000016930">
    <property type="component" value="Unassembled WGS sequence"/>
</dbReference>
<feature type="transmembrane region" description="Helical" evidence="2">
    <location>
        <begin position="97"/>
        <end position="116"/>
    </location>
</feature>
<name>M2QEU3_CERS8</name>
<protein>
    <recommendedName>
        <fullName evidence="3">DUF6533 domain-containing protein</fullName>
    </recommendedName>
</protein>
<keyword evidence="2" id="KW-0812">Transmembrane</keyword>
<feature type="transmembrane region" description="Helical" evidence="2">
    <location>
        <begin position="122"/>
        <end position="141"/>
    </location>
</feature>
<gene>
    <name evidence="4" type="ORF">CERSUDRAFT_124842</name>
</gene>